<evidence type="ECO:0000313" key="5">
    <source>
        <dbReference type="EMBL" id="MEP0816978.1"/>
    </source>
</evidence>
<sequence>MISVQRVKGKMPILYSSAIALQLAKHCQKPAIELARLITEHFSQAALVQNSPDEPLLAGVSFSLRNFTVKFEPSGWLYFELIPQGLADWLQCMTYHSTPQLQQSVEGVRQELSPVVAPQKSSKVNQGHIFDPFAVQYTHARCCSLLRLAREQGLLAEESVYINSLTSSAIAAPRNPWLNSQSELRLVHPAEQSLIFALIDTVDELQSLLAAAIALPLEPKGYRMVERLVAVLAKAFLSFYDACRFWGHVQQSDQALVQARLGLVLATQPLLQVLIQEVLGLVAPTEL</sequence>
<organism evidence="5 6">
    <name type="scientific">Trichocoleus desertorum GB2-A4</name>
    <dbReference type="NCBI Taxonomy" id="2933944"/>
    <lineage>
        <taxon>Bacteria</taxon>
        <taxon>Bacillati</taxon>
        <taxon>Cyanobacteriota</taxon>
        <taxon>Cyanophyceae</taxon>
        <taxon>Leptolyngbyales</taxon>
        <taxon>Trichocoleusaceae</taxon>
        <taxon>Trichocoleus</taxon>
    </lineage>
</organism>
<evidence type="ECO:0000259" key="4">
    <source>
        <dbReference type="SMART" id="SM00836"/>
    </source>
</evidence>
<keyword evidence="3" id="KW-0067">ATP-binding</keyword>
<gene>
    <name evidence="5" type="ORF">NC998_07700</name>
</gene>
<dbReference type="Gene3D" id="1.10.730.10">
    <property type="entry name" value="Isoleucyl-tRNA Synthetase, Domain 1"/>
    <property type="match status" value="1"/>
</dbReference>
<dbReference type="InterPro" id="IPR008909">
    <property type="entry name" value="DALR_anticod-bd"/>
</dbReference>
<dbReference type="SMART" id="SM00836">
    <property type="entry name" value="DALR_1"/>
    <property type="match status" value="1"/>
</dbReference>
<reference evidence="5 6" key="1">
    <citation type="submission" date="2022-04" db="EMBL/GenBank/DDBJ databases">
        <title>Positive selection, recombination, and allopatry shape intraspecific diversity of widespread and dominant cyanobacteria.</title>
        <authorList>
            <person name="Wei J."/>
            <person name="Shu W."/>
            <person name="Hu C."/>
        </authorList>
    </citation>
    <scope>NUCLEOTIDE SEQUENCE [LARGE SCALE GENOMIC DNA]</scope>
    <source>
        <strain evidence="5 6">GB2-A4</strain>
    </source>
</reference>
<feature type="domain" description="DALR anticodon binding" evidence="4">
    <location>
        <begin position="135"/>
        <end position="287"/>
    </location>
</feature>
<proteinExistence type="predicted"/>
<dbReference type="Pfam" id="PF05746">
    <property type="entry name" value="DALR_1"/>
    <property type="match status" value="1"/>
</dbReference>
<keyword evidence="2" id="KW-0547">Nucleotide-binding</keyword>
<keyword evidence="1" id="KW-0436">Ligase</keyword>
<dbReference type="Proteomes" id="UP001464891">
    <property type="component" value="Unassembled WGS sequence"/>
</dbReference>
<accession>A0ABV0J5B5</accession>
<name>A0ABV0J5B5_9CYAN</name>
<keyword evidence="6" id="KW-1185">Reference proteome</keyword>
<dbReference type="RefSeq" id="WP_190439337.1">
    <property type="nucleotide sequence ID" value="NZ_JAMPKM010000003.1"/>
</dbReference>
<protein>
    <submittedName>
        <fullName evidence="5">DALR anticodon-binding domain-containing protein</fullName>
    </submittedName>
</protein>
<evidence type="ECO:0000256" key="3">
    <source>
        <dbReference type="ARBA" id="ARBA00022840"/>
    </source>
</evidence>
<dbReference type="SUPFAM" id="SSF47323">
    <property type="entry name" value="Anticodon-binding domain of a subclass of class I aminoacyl-tRNA synthetases"/>
    <property type="match status" value="1"/>
</dbReference>
<evidence type="ECO:0000313" key="6">
    <source>
        <dbReference type="Proteomes" id="UP001464891"/>
    </source>
</evidence>
<dbReference type="EMBL" id="JAMPKM010000003">
    <property type="protein sequence ID" value="MEP0816978.1"/>
    <property type="molecule type" value="Genomic_DNA"/>
</dbReference>
<comment type="caution">
    <text evidence="5">The sequence shown here is derived from an EMBL/GenBank/DDBJ whole genome shotgun (WGS) entry which is preliminary data.</text>
</comment>
<dbReference type="InterPro" id="IPR009080">
    <property type="entry name" value="tRNAsynth_Ia_anticodon-bd"/>
</dbReference>
<evidence type="ECO:0000256" key="2">
    <source>
        <dbReference type="ARBA" id="ARBA00022741"/>
    </source>
</evidence>
<evidence type="ECO:0000256" key="1">
    <source>
        <dbReference type="ARBA" id="ARBA00022598"/>
    </source>
</evidence>